<dbReference type="Gene3D" id="2.40.160.120">
    <property type="match status" value="1"/>
</dbReference>
<dbReference type="InterPro" id="IPR000648">
    <property type="entry name" value="Oxysterol-bd"/>
</dbReference>
<keyword evidence="5" id="KW-0812">Transmembrane</keyword>
<keyword evidence="4" id="KW-0597">Phosphoprotein</keyword>
<dbReference type="GO" id="GO:0032541">
    <property type="term" value="C:cortical endoplasmic reticulum"/>
    <property type="evidence" value="ECO:0007669"/>
    <property type="project" value="TreeGrafter"/>
</dbReference>
<reference evidence="15" key="2">
    <citation type="submission" date="2025-09" db="UniProtKB">
        <authorList>
            <consortium name="Ensembl"/>
        </authorList>
    </citation>
    <scope>IDENTIFICATION</scope>
</reference>
<gene>
    <name evidence="15" type="primary">LOC107740565</name>
</gene>
<dbReference type="Proteomes" id="UP000472270">
    <property type="component" value="Unassembled WGS sequence"/>
</dbReference>
<dbReference type="Pfam" id="PF00169">
    <property type="entry name" value="PH"/>
    <property type="match status" value="1"/>
</dbReference>
<dbReference type="Gene3D" id="1.10.287.2720">
    <property type="match status" value="1"/>
</dbReference>
<evidence type="ECO:0000256" key="4">
    <source>
        <dbReference type="ARBA" id="ARBA00022553"/>
    </source>
</evidence>
<name>A0A673N1K0_9TELE</name>
<proteinExistence type="inferred from homology"/>
<feature type="compositionally biased region" description="Basic and acidic residues" evidence="13">
    <location>
        <begin position="252"/>
        <end position="269"/>
    </location>
</feature>
<evidence type="ECO:0000256" key="6">
    <source>
        <dbReference type="ARBA" id="ARBA00022824"/>
    </source>
</evidence>
<dbReference type="Gene3D" id="3.30.70.3490">
    <property type="match status" value="1"/>
</dbReference>
<keyword evidence="16" id="KW-1185">Reference proteome</keyword>
<dbReference type="PANTHER" id="PTHR10972">
    <property type="entry name" value="OXYSTEROL-BINDING PROTEIN-RELATED"/>
    <property type="match status" value="1"/>
</dbReference>
<feature type="region of interest" description="Disordered" evidence="13">
    <location>
        <begin position="703"/>
        <end position="749"/>
    </location>
</feature>
<evidence type="ECO:0000256" key="11">
    <source>
        <dbReference type="RuleBase" id="RU003844"/>
    </source>
</evidence>
<dbReference type="GO" id="GO:0015485">
    <property type="term" value="F:cholesterol binding"/>
    <property type="evidence" value="ECO:0007669"/>
    <property type="project" value="TreeGrafter"/>
</dbReference>
<accession>A0A673N1K0</accession>
<comment type="subcellular location">
    <subcellularLocation>
        <location evidence="1">Endoplasmic reticulum membrane</location>
        <topology evidence="1">Single-pass membrane protein</topology>
    </subcellularLocation>
</comment>
<feature type="compositionally biased region" description="Low complexity" evidence="13">
    <location>
        <begin position="712"/>
        <end position="731"/>
    </location>
</feature>
<evidence type="ECO:0000256" key="1">
    <source>
        <dbReference type="ARBA" id="ARBA00004389"/>
    </source>
</evidence>
<sequence length="749" mass="85016">MDSVLHHWMDGYMCSGLDCWMDGWMDGGFYCLVDGWMDGWTVGVCVCSAGNESERNGLPLLRDEVSPVRSPSSAVRSVQKKNYRQEKKRVAKELFSALKDPSVVIMSNWLKIRGTLKSWTKLWCILKPGILLIYKTPGSDHWVGTILLNACKLIERPSKKDGFCFKLYHPLDKSIWAMKGPKGESVGSITQPLPSNYLIFRAASESDGRCWMDALELALSCSSLSKMTAKSGRDGDLSSSSELNDSMLENHMENDADSDKSEREAHEDSDNAANENGGRLMEESDMDQSDDVCLQATAFVEEAHEEIGEVGEASQVETVSEENKGLIWTLLKQLRPGMDLSKVVLPTFILEPRSFLDKLSDYYYHADLLSQAVMEESPYCRMKQVLRWYLSGFYKKPKGLKKPYNPILGEMFRCCWLHPQTDSCTFYIAEQVSHHPPVSAFYISNRKDGFCISGSILAKSKFYGNSLSAILDGKARLLFLTRDEEYIITMPYAHCKGILYGTMTLELGGKITIECEKTQCYTELEFKLKPFLGSSCNVNQISGKIRIGEDVLATVDGHWDSKVHLTEKRTGQQEVLWNPGPDIRRQRLKRQVVQVDQQEVFESERLWQHVTRAIMDKDQMRATQEKFVLEEAQRQEARERAERPWNPRLFTFNSDTYEWHYRYPEYGHNSTLIHYHTQAREIPAPTQKLLLQPELGCTAEGESRRVPGILKSSSQPSSCSQNTESSSSTPEPNHESSDNEGKSSSHTQT</sequence>
<dbReference type="FunFam" id="2.30.29.30:FF:000030">
    <property type="entry name" value="Oxysterol-binding protein"/>
    <property type="match status" value="1"/>
</dbReference>
<evidence type="ECO:0000313" key="15">
    <source>
        <dbReference type="Ensembl" id="ENSSRHP00000094468.1"/>
    </source>
</evidence>
<dbReference type="InterPro" id="IPR001849">
    <property type="entry name" value="PH_domain"/>
</dbReference>
<comment type="similarity">
    <text evidence="2 11">Belongs to the OSBP family.</text>
</comment>
<dbReference type="CDD" id="cd13286">
    <property type="entry name" value="PH_OPR5_ORP8"/>
    <property type="match status" value="1"/>
</dbReference>
<evidence type="ECO:0000256" key="2">
    <source>
        <dbReference type="ARBA" id="ARBA00008842"/>
    </source>
</evidence>
<evidence type="ECO:0000256" key="7">
    <source>
        <dbReference type="ARBA" id="ARBA00022989"/>
    </source>
</evidence>
<keyword evidence="10" id="KW-0472">Membrane</keyword>
<keyword evidence="9" id="KW-0446">Lipid-binding</keyword>
<dbReference type="Ensembl" id="ENSSRHT00000097030.1">
    <property type="protein sequence ID" value="ENSSRHP00000094468.1"/>
    <property type="gene ID" value="ENSSRHG00000046433.1"/>
</dbReference>
<protein>
    <recommendedName>
        <fullName evidence="12">Oxysterol-binding protein</fullName>
    </recommendedName>
</protein>
<evidence type="ECO:0000313" key="16">
    <source>
        <dbReference type="Proteomes" id="UP000472270"/>
    </source>
</evidence>
<evidence type="ECO:0000259" key="14">
    <source>
        <dbReference type="PROSITE" id="PS50003"/>
    </source>
</evidence>
<dbReference type="PROSITE" id="PS01013">
    <property type="entry name" value="OSBP"/>
    <property type="match status" value="1"/>
</dbReference>
<dbReference type="FunFam" id="1.10.287.2720:FF:000002">
    <property type="entry name" value="Oxysterol-binding protein"/>
    <property type="match status" value="1"/>
</dbReference>
<dbReference type="GO" id="GO:0005789">
    <property type="term" value="C:endoplasmic reticulum membrane"/>
    <property type="evidence" value="ECO:0007669"/>
    <property type="project" value="UniProtKB-SubCell"/>
</dbReference>
<organism evidence="15 16">
    <name type="scientific">Sinocyclocheilus rhinocerous</name>
    <dbReference type="NCBI Taxonomy" id="307959"/>
    <lineage>
        <taxon>Eukaryota</taxon>
        <taxon>Metazoa</taxon>
        <taxon>Chordata</taxon>
        <taxon>Craniata</taxon>
        <taxon>Vertebrata</taxon>
        <taxon>Euteleostomi</taxon>
        <taxon>Actinopterygii</taxon>
        <taxon>Neopterygii</taxon>
        <taxon>Teleostei</taxon>
        <taxon>Ostariophysi</taxon>
        <taxon>Cypriniformes</taxon>
        <taxon>Cyprinidae</taxon>
        <taxon>Cyprininae</taxon>
        <taxon>Sinocyclocheilus</taxon>
    </lineage>
</organism>
<feature type="compositionally biased region" description="Basic and acidic residues" evidence="13">
    <location>
        <begin position="732"/>
        <end position="743"/>
    </location>
</feature>
<evidence type="ECO:0000256" key="9">
    <source>
        <dbReference type="ARBA" id="ARBA00023121"/>
    </source>
</evidence>
<dbReference type="InterPro" id="IPR037239">
    <property type="entry name" value="OSBP_sf"/>
</dbReference>
<keyword evidence="3 12" id="KW-0813">Transport</keyword>
<keyword evidence="7" id="KW-1133">Transmembrane helix</keyword>
<keyword evidence="6" id="KW-0256">Endoplasmic reticulum</keyword>
<evidence type="ECO:0000256" key="3">
    <source>
        <dbReference type="ARBA" id="ARBA00022448"/>
    </source>
</evidence>
<dbReference type="Gene3D" id="2.30.29.30">
    <property type="entry name" value="Pleckstrin-homology domain (PH domain)/Phosphotyrosine-binding domain (PTB)"/>
    <property type="match status" value="1"/>
</dbReference>
<dbReference type="PROSITE" id="PS50003">
    <property type="entry name" value="PH_DOMAIN"/>
    <property type="match status" value="1"/>
</dbReference>
<feature type="region of interest" description="Disordered" evidence="13">
    <location>
        <begin position="252"/>
        <end position="287"/>
    </location>
</feature>
<evidence type="ECO:0000256" key="12">
    <source>
        <dbReference type="RuleBase" id="RU003845"/>
    </source>
</evidence>
<feature type="domain" description="PH" evidence="14">
    <location>
        <begin position="103"/>
        <end position="220"/>
    </location>
</feature>
<dbReference type="AlphaFoldDB" id="A0A673N1K0"/>
<dbReference type="SUPFAM" id="SSF50729">
    <property type="entry name" value="PH domain-like"/>
    <property type="match status" value="1"/>
</dbReference>
<dbReference type="GO" id="GO:0006869">
    <property type="term" value="P:lipid transport"/>
    <property type="evidence" value="ECO:0007669"/>
    <property type="project" value="UniProtKB-KW"/>
</dbReference>
<dbReference type="InterPro" id="IPR011993">
    <property type="entry name" value="PH-like_dom_sf"/>
</dbReference>
<dbReference type="Pfam" id="PF01237">
    <property type="entry name" value="Oxysterol_BP"/>
    <property type="match status" value="1"/>
</dbReference>
<keyword evidence="8 12" id="KW-0445">Lipid transport</keyword>
<evidence type="ECO:0000256" key="13">
    <source>
        <dbReference type="SAM" id="MobiDB-lite"/>
    </source>
</evidence>
<dbReference type="GO" id="GO:0005829">
    <property type="term" value="C:cytosol"/>
    <property type="evidence" value="ECO:0007669"/>
    <property type="project" value="TreeGrafter"/>
</dbReference>
<dbReference type="InterPro" id="IPR018494">
    <property type="entry name" value="Oxysterol-bd_CS"/>
</dbReference>
<dbReference type="PANTHER" id="PTHR10972:SF213">
    <property type="entry name" value="OXYSTEROL-BINDING PROTEIN-RELATED PROTEIN 5"/>
    <property type="match status" value="1"/>
</dbReference>
<dbReference type="SUPFAM" id="SSF144000">
    <property type="entry name" value="Oxysterol-binding protein-like"/>
    <property type="match status" value="1"/>
</dbReference>
<dbReference type="SMART" id="SM00233">
    <property type="entry name" value="PH"/>
    <property type="match status" value="1"/>
</dbReference>
<reference evidence="15" key="1">
    <citation type="submission" date="2025-08" db="UniProtKB">
        <authorList>
            <consortium name="Ensembl"/>
        </authorList>
    </citation>
    <scope>IDENTIFICATION</scope>
</reference>
<evidence type="ECO:0000256" key="10">
    <source>
        <dbReference type="ARBA" id="ARBA00023136"/>
    </source>
</evidence>
<evidence type="ECO:0000256" key="5">
    <source>
        <dbReference type="ARBA" id="ARBA00022692"/>
    </source>
</evidence>
<dbReference type="FunFam" id="2.40.160.120:FF:000020">
    <property type="entry name" value="Oxysterol-binding protein"/>
    <property type="match status" value="1"/>
</dbReference>
<evidence type="ECO:0000256" key="8">
    <source>
        <dbReference type="ARBA" id="ARBA00023055"/>
    </source>
</evidence>